<evidence type="ECO:0000313" key="3">
    <source>
        <dbReference type="Proteomes" id="UP000463883"/>
    </source>
</evidence>
<dbReference type="AlphaFoldDB" id="A0A6P1MJA5"/>
<dbReference type="EMBL" id="CP047591">
    <property type="protein sequence ID" value="QHI73821.1"/>
    <property type="molecule type" value="Genomic_DNA"/>
</dbReference>
<evidence type="ECO:0000256" key="1">
    <source>
        <dbReference type="SAM" id="Coils"/>
    </source>
</evidence>
<name>A0A6P1MJA5_9FIRM</name>
<dbReference type="RefSeq" id="WP_162363583.1">
    <property type="nucleotide sequence ID" value="NZ_CP047591.1"/>
</dbReference>
<protein>
    <submittedName>
        <fullName evidence="2">ATPase</fullName>
    </submittedName>
</protein>
<proteinExistence type="predicted"/>
<organism evidence="2 3">
    <name type="scientific">Aminipila terrae</name>
    <dbReference type="NCBI Taxonomy" id="2697030"/>
    <lineage>
        <taxon>Bacteria</taxon>
        <taxon>Bacillati</taxon>
        <taxon>Bacillota</taxon>
        <taxon>Clostridia</taxon>
        <taxon>Peptostreptococcales</taxon>
        <taxon>Anaerovoracaceae</taxon>
        <taxon>Aminipila</taxon>
    </lineage>
</organism>
<dbReference type="KEGG" id="amic:Ami3637_16805"/>
<keyword evidence="1" id="KW-0175">Coiled coil</keyword>
<feature type="coiled-coil region" evidence="1">
    <location>
        <begin position="48"/>
        <end position="114"/>
    </location>
</feature>
<keyword evidence="3" id="KW-1185">Reference proteome</keyword>
<evidence type="ECO:0000313" key="2">
    <source>
        <dbReference type="EMBL" id="QHI73821.1"/>
    </source>
</evidence>
<sequence length="176" mass="20660">MKVLELLDEIEEIVDTSTSFPLTGKIMVDAEEILEIVKEIRVELPDEIQQAQWIKDERQRILEEAKKEYETVITDAKRQAEVMIENDDIVVKSKMRADEIMRIAEENCKQLKLNTFDYIDSILFNFQDKMDQLNATYFADMFNKMENTFQSVNATLASNRSEIKDLAYKTQMDKED</sequence>
<dbReference type="Proteomes" id="UP000463883">
    <property type="component" value="Chromosome"/>
</dbReference>
<gene>
    <name evidence="2" type="ORF">Ami3637_16805</name>
</gene>
<accession>A0A6P1MJA5</accession>
<reference evidence="2 3" key="1">
    <citation type="submission" date="2020-01" db="EMBL/GenBank/DDBJ databases">
        <title>Genomic analysis of Aminipila sp. CBA3637.</title>
        <authorList>
            <person name="Kim Y.B."/>
            <person name="Roh S.W."/>
        </authorList>
    </citation>
    <scope>NUCLEOTIDE SEQUENCE [LARGE SCALE GENOMIC DNA]</scope>
    <source>
        <strain evidence="2 3">CBA3637</strain>
    </source>
</reference>